<dbReference type="Proteomes" id="UP000177122">
    <property type="component" value="Unassembled WGS sequence"/>
</dbReference>
<name>A0A1G2D0D3_9BACT</name>
<dbReference type="AlphaFoldDB" id="A0A1G2D0D3"/>
<comment type="caution">
    <text evidence="1">The sequence shown here is derived from an EMBL/GenBank/DDBJ whole genome shotgun (WGS) entry which is preliminary data.</text>
</comment>
<evidence type="ECO:0000313" key="2">
    <source>
        <dbReference type="Proteomes" id="UP000177122"/>
    </source>
</evidence>
<protein>
    <submittedName>
        <fullName evidence="1">Uncharacterized protein</fullName>
    </submittedName>
</protein>
<dbReference type="EMBL" id="MHLI01000004">
    <property type="protein sequence ID" value="OGZ06228.1"/>
    <property type="molecule type" value="Genomic_DNA"/>
</dbReference>
<sequence length="99" mass="11385">MKGLLSRSFLVRVGRIETYSFSAHFPFFQDMNPSKIREKASILPRKWGKTLPNRLAYETTELSEAERFLSLNHAQCKINAGKQSFPRTAIFGNGNRYKS</sequence>
<proteinExistence type="predicted"/>
<accession>A0A1G2D0D3</accession>
<gene>
    <name evidence="1" type="ORF">A2845_00265</name>
</gene>
<evidence type="ECO:0000313" key="1">
    <source>
        <dbReference type="EMBL" id="OGZ06228.1"/>
    </source>
</evidence>
<reference evidence="1 2" key="1">
    <citation type="journal article" date="2016" name="Nat. Commun.">
        <title>Thousands of microbial genomes shed light on interconnected biogeochemical processes in an aquifer system.</title>
        <authorList>
            <person name="Anantharaman K."/>
            <person name="Brown C.T."/>
            <person name="Hug L.A."/>
            <person name="Sharon I."/>
            <person name="Castelle C.J."/>
            <person name="Probst A.J."/>
            <person name="Thomas B.C."/>
            <person name="Singh A."/>
            <person name="Wilkins M.J."/>
            <person name="Karaoz U."/>
            <person name="Brodie E.L."/>
            <person name="Williams K.H."/>
            <person name="Hubbard S.S."/>
            <person name="Banfield J.F."/>
        </authorList>
    </citation>
    <scope>NUCLEOTIDE SEQUENCE [LARGE SCALE GENOMIC DNA]</scope>
</reference>
<organism evidence="1 2">
    <name type="scientific">Candidatus Lloydbacteria bacterium RIFCSPHIGHO2_01_FULL_49_22</name>
    <dbReference type="NCBI Taxonomy" id="1798658"/>
    <lineage>
        <taxon>Bacteria</taxon>
        <taxon>Candidatus Lloydiibacteriota</taxon>
    </lineage>
</organism>